<dbReference type="SMART" id="SM00326">
    <property type="entry name" value="SH3"/>
    <property type="match status" value="3"/>
</dbReference>
<dbReference type="CDD" id="cd00174">
    <property type="entry name" value="SH3"/>
    <property type="match status" value="1"/>
</dbReference>
<gene>
    <name evidence="10" type="ORF">RDB_LOCUS30026</name>
</gene>
<proteinExistence type="inferred from homology"/>
<dbReference type="PANTHER" id="PTHR44329">
    <property type="entry name" value="SERINE/THREONINE-PROTEIN KINASE TNNI3K-RELATED"/>
    <property type="match status" value="1"/>
</dbReference>
<evidence type="ECO:0000259" key="8">
    <source>
        <dbReference type="PROSITE" id="PS50002"/>
    </source>
</evidence>
<accession>A0A8H3A4H5</accession>
<comment type="catalytic activity">
    <reaction evidence="5">
        <text>L-threonyl-[protein] + ATP = O-phospho-L-threonyl-[protein] + ADP + H(+)</text>
        <dbReference type="Rhea" id="RHEA:46608"/>
        <dbReference type="Rhea" id="RHEA-COMP:11060"/>
        <dbReference type="Rhea" id="RHEA-COMP:11605"/>
        <dbReference type="ChEBI" id="CHEBI:15378"/>
        <dbReference type="ChEBI" id="CHEBI:30013"/>
        <dbReference type="ChEBI" id="CHEBI:30616"/>
        <dbReference type="ChEBI" id="CHEBI:61977"/>
        <dbReference type="ChEBI" id="CHEBI:456216"/>
        <dbReference type="EC" id="2.7.11.25"/>
    </reaction>
</comment>
<comment type="similarity">
    <text evidence="2">Belongs to the protein kinase superfamily. STE Ser/Thr protein kinase family. MAP kinase kinase kinase subfamily.</text>
</comment>
<dbReference type="Pfam" id="PF00069">
    <property type="entry name" value="Pkinase"/>
    <property type="match status" value="1"/>
</dbReference>
<sequence length="685" mass="76320">MATNYISVRTALYDFTPEGDDGGQLLVRKGEMLLLLDASNDNWLRFRAKTSRQDNDGSSGFVPREYTQEAKFISVATASGDFAARADGDLMVAENETLLVYAIEDNWALVTSPHRRATGYVLTARIRIEEKPNQAIALYHYDALNSDELSFKQGEILTVINNDNEEWWCCANEVHNFGLVPFNYVKLQTEFEHATSVNTSSAASEDDIAPLISDVEDVMASPLKSVITSQMGVSEVTKQLTMHGVMDLTSFIDHATFSEYPVSSDGFGDVYLGSVRDGRRVTVKVIRVHGFGDSKGLKVAAHELYVWSKCHHANVLSLLGLAMFRGRVGIVSPWVEDGDLVQYLKRTPGVNRYKLCIEICNGLAYLHSVGIVHADLKASNILVSRDGVPLLAELGNSWLVNPSLDFTASTNQPLFSIRWAMVMIHATSIQSRKMAAREVISHLVARGCRDISSKLELSSFGDYPTISEGGFSDIYKGELLDSTAIALKVLRVSVDSIAETKHLRRAAIELHTWNRCSHPNIMPLLGLTVFRERIGMASLWMKHGNLPRYLKEEPNVNRLNMCAQICEGLTYLHQNNIVHCDIKGANVLISDEGIPVLTDFGTSLVLDRTMRFTPTTGGFSYTLRWSAAEIVQETHPHTEASDVYALGMTIYVGYEADAGFFKLRLHKTRKQYQERFRMTGKKIIA</sequence>
<dbReference type="CDD" id="cd00180">
    <property type="entry name" value="PKc"/>
    <property type="match status" value="1"/>
</dbReference>
<evidence type="ECO:0000256" key="6">
    <source>
        <dbReference type="ARBA" id="ARBA00048329"/>
    </source>
</evidence>
<reference evidence="10" key="1">
    <citation type="submission" date="2021-01" db="EMBL/GenBank/DDBJ databases">
        <authorList>
            <person name="Kaushik A."/>
        </authorList>
    </citation>
    <scope>NUCLEOTIDE SEQUENCE</scope>
    <source>
        <strain evidence="10">AG1-1C</strain>
    </source>
</reference>
<dbReference type="Proteomes" id="UP000663846">
    <property type="component" value="Unassembled WGS sequence"/>
</dbReference>
<organism evidence="10 11">
    <name type="scientific">Rhizoctonia solani</name>
    <dbReference type="NCBI Taxonomy" id="456999"/>
    <lineage>
        <taxon>Eukaryota</taxon>
        <taxon>Fungi</taxon>
        <taxon>Dikarya</taxon>
        <taxon>Basidiomycota</taxon>
        <taxon>Agaricomycotina</taxon>
        <taxon>Agaricomycetes</taxon>
        <taxon>Cantharellales</taxon>
        <taxon>Ceratobasidiaceae</taxon>
        <taxon>Rhizoctonia</taxon>
    </lineage>
</organism>
<evidence type="ECO:0000256" key="7">
    <source>
        <dbReference type="PROSITE-ProRule" id="PRU00192"/>
    </source>
</evidence>
<evidence type="ECO:0000256" key="4">
    <source>
        <dbReference type="ARBA" id="ARBA00022443"/>
    </source>
</evidence>
<keyword evidence="4 7" id="KW-0728">SH3 domain</keyword>
<dbReference type="InterPro" id="IPR008271">
    <property type="entry name" value="Ser/Thr_kinase_AS"/>
</dbReference>
<comment type="catalytic activity">
    <reaction evidence="6">
        <text>L-seryl-[protein] + ATP = O-phospho-L-seryl-[protein] + ADP + H(+)</text>
        <dbReference type="Rhea" id="RHEA:17989"/>
        <dbReference type="Rhea" id="RHEA-COMP:9863"/>
        <dbReference type="Rhea" id="RHEA-COMP:11604"/>
        <dbReference type="ChEBI" id="CHEBI:15378"/>
        <dbReference type="ChEBI" id="CHEBI:29999"/>
        <dbReference type="ChEBI" id="CHEBI:30616"/>
        <dbReference type="ChEBI" id="CHEBI:83421"/>
        <dbReference type="ChEBI" id="CHEBI:456216"/>
        <dbReference type="EC" id="2.7.11.25"/>
    </reaction>
</comment>
<evidence type="ECO:0000259" key="9">
    <source>
        <dbReference type="PROSITE" id="PS50011"/>
    </source>
</evidence>
<evidence type="ECO:0000256" key="3">
    <source>
        <dbReference type="ARBA" id="ARBA00012406"/>
    </source>
</evidence>
<evidence type="ECO:0000256" key="5">
    <source>
        <dbReference type="ARBA" id="ARBA00047559"/>
    </source>
</evidence>
<dbReference type="PRINTS" id="PR00452">
    <property type="entry name" value="SH3DOMAIN"/>
</dbReference>
<dbReference type="Pfam" id="PF07714">
    <property type="entry name" value="PK_Tyr_Ser-Thr"/>
    <property type="match status" value="1"/>
</dbReference>
<dbReference type="Gene3D" id="2.30.30.40">
    <property type="entry name" value="SH3 Domains"/>
    <property type="match status" value="2"/>
</dbReference>
<dbReference type="SMART" id="SM00220">
    <property type="entry name" value="S_TKc"/>
    <property type="match status" value="1"/>
</dbReference>
<dbReference type="GO" id="GO:0005524">
    <property type="term" value="F:ATP binding"/>
    <property type="evidence" value="ECO:0007669"/>
    <property type="project" value="InterPro"/>
</dbReference>
<dbReference type="GO" id="GO:0004709">
    <property type="term" value="F:MAP kinase kinase kinase activity"/>
    <property type="evidence" value="ECO:0007669"/>
    <property type="project" value="UniProtKB-EC"/>
</dbReference>
<comment type="cofactor">
    <cofactor evidence="1">
        <name>Mg(2+)</name>
        <dbReference type="ChEBI" id="CHEBI:18420"/>
    </cofactor>
</comment>
<dbReference type="PROSITE" id="PS00108">
    <property type="entry name" value="PROTEIN_KINASE_ST"/>
    <property type="match status" value="1"/>
</dbReference>
<evidence type="ECO:0000256" key="2">
    <source>
        <dbReference type="ARBA" id="ARBA00006529"/>
    </source>
</evidence>
<feature type="domain" description="Protein kinase" evidence="9">
    <location>
        <begin position="256"/>
        <end position="466"/>
    </location>
</feature>
<dbReference type="InterPro" id="IPR011009">
    <property type="entry name" value="Kinase-like_dom_sf"/>
</dbReference>
<evidence type="ECO:0000313" key="11">
    <source>
        <dbReference type="Proteomes" id="UP000663846"/>
    </source>
</evidence>
<protein>
    <recommendedName>
        <fullName evidence="3">mitogen-activated protein kinase kinase kinase</fullName>
        <ecNumber evidence="3">2.7.11.25</ecNumber>
    </recommendedName>
</protein>
<dbReference type="Gene3D" id="1.10.510.10">
    <property type="entry name" value="Transferase(Phosphotransferase) domain 1"/>
    <property type="match status" value="2"/>
</dbReference>
<dbReference type="SUPFAM" id="SSF50044">
    <property type="entry name" value="SH3-domain"/>
    <property type="match status" value="2"/>
</dbReference>
<dbReference type="EC" id="2.7.11.25" evidence="3"/>
<dbReference type="InterPro" id="IPR036028">
    <property type="entry name" value="SH3-like_dom_sf"/>
</dbReference>
<dbReference type="SUPFAM" id="SSF56112">
    <property type="entry name" value="Protein kinase-like (PK-like)"/>
    <property type="match status" value="2"/>
</dbReference>
<dbReference type="PROSITE" id="PS50011">
    <property type="entry name" value="PROTEIN_KINASE_DOM"/>
    <property type="match status" value="2"/>
</dbReference>
<dbReference type="AlphaFoldDB" id="A0A8H3A4H5"/>
<name>A0A8H3A4H5_9AGAM</name>
<comment type="caution">
    <text evidence="10">The sequence shown here is derived from an EMBL/GenBank/DDBJ whole genome shotgun (WGS) entry which is preliminary data.</text>
</comment>
<feature type="domain" description="SH3" evidence="8">
    <location>
        <begin position="130"/>
        <end position="190"/>
    </location>
</feature>
<dbReference type="Pfam" id="PF00018">
    <property type="entry name" value="SH3_1"/>
    <property type="match status" value="2"/>
</dbReference>
<dbReference type="InterPro" id="IPR051681">
    <property type="entry name" value="Ser/Thr_Kinases-Pseudokinases"/>
</dbReference>
<dbReference type="EMBL" id="CAJMWS010000189">
    <property type="protein sequence ID" value="CAE6376989.1"/>
    <property type="molecule type" value="Genomic_DNA"/>
</dbReference>
<dbReference type="PANTHER" id="PTHR44329:SF214">
    <property type="entry name" value="PROTEIN KINASE DOMAIN-CONTAINING PROTEIN"/>
    <property type="match status" value="1"/>
</dbReference>
<dbReference type="InterPro" id="IPR001245">
    <property type="entry name" value="Ser-Thr/Tyr_kinase_cat_dom"/>
</dbReference>
<feature type="domain" description="Protein kinase" evidence="9">
    <location>
        <begin position="460"/>
        <end position="685"/>
    </location>
</feature>
<feature type="domain" description="SH3" evidence="8">
    <location>
        <begin position="4"/>
        <end position="72"/>
    </location>
</feature>
<evidence type="ECO:0000256" key="1">
    <source>
        <dbReference type="ARBA" id="ARBA00001946"/>
    </source>
</evidence>
<dbReference type="InterPro" id="IPR001452">
    <property type="entry name" value="SH3_domain"/>
</dbReference>
<dbReference type="PROSITE" id="PS50002">
    <property type="entry name" value="SH3"/>
    <property type="match status" value="2"/>
</dbReference>
<dbReference type="InterPro" id="IPR000719">
    <property type="entry name" value="Prot_kinase_dom"/>
</dbReference>
<evidence type="ECO:0000313" key="10">
    <source>
        <dbReference type="EMBL" id="CAE6376989.1"/>
    </source>
</evidence>
<dbReference type="PRINTS" id="PR00499">
    <property type="entry name" value="P67PHOX"/>
</dbReference>